<feature type="transmembrane region" description="Helical" evidence="1">
    <location>
        <begin position="288"/>
        <end position="306"/>
    </location>
</feature>
<protein>
    <submittedName>
        <fullName evidence="2">Uncharacterized protein</fullName>
    </submittedName>
</protein>
<evidence type="ECO:0000313" key="2">
    <source>
        <dbReference type="EMBL" id="THD69342.1"/>
    </source>
</evidence>
<sequence length="307" mass="35238">MISSIFGRTKPINFIFLALFALCFLLGYYFLGNTNGFTLAQLPDFLITAALVTFTMLLIEFINRKNTLTKDNSYLTFFFLLYLCMFPKIFADVEVIVAHIFVLLSFRRIISIRSGQDVRSKIFDGSLWVFVAAMFYSWSVLFLILVFAGIFLYGVNYYKNLLVPFVALLIVAILGVTWKLWMGQELDWRVFVDMTPTLSFDKYTDLRLVFPVIFISGIALISGVYYFMKVGGRAYKARIPGWLVLLFFALAALLVALVESANTSELIFAGFPLCVMMTNYLQSIKRKWLKEAFLWAFLILPVLVLFL</sequence>
<dbReference type="InterPro" id="IPR045625">
    <property type="entry name" value="DUF6427"/>
</dbReference>
<reference evidence="2 3" key="1">
    <citation type="submission" date="2019-04" db="EMBL/GenBank/DDBJ databases">
        <title>Draft genome sequence of Robertkochia marina CC-AMO-30D.</title>
        <authorList>
            <person name="Hameed A."/>
            <person name="Lin S.-Y."/>
            <person name="Shahina M."/>
            <person name="Lai W.-A."/>
            <person name="Young C.-C."/>
        </authorList>
    </citation>
    <scope>NUCLEOTIDE SEQUENCE [LARGE SCALE GENOMIC DNA]</scope>
    <source>
        <strain evidence="2 3">CC-AMO-30D</strain>
    </source>
</reference>
<keyword evidence="1" id="KW-1133">Transmembrane helix</keyword>
<proteinExistence type="predicted"/>
<feature type="transmembrane region" description="Helical" evidence="1">
    <location>
        <begin position="126"/>
        <end position="154"/>
    </location>
</feature>
<evidence type="ECO:0000313" key="3">
    <source>
        <dbReference type="Proteomes" id="UP000305939"/>
    </source>
</evidence>
<feature type="transmembrane region" description="Helical" evidence="1">
    <location>
        <begin position="43"/>
        <end position="62"/>
    </location>
</feature>
<comment type="caution">
    <text evidence="2">The sequence shown here is derived from an EMBL/GenBank/DDBJ whole genome shotgun (WGS) entry which is preliminary data.</text>
</comment>
<keyword evidence="3" id="KW-1185">Reference proteome</keyword>
<evidence type="ECO:0000256" key="1">
    <source>
        <dbReference type="SAM" id="Phobius"/>
    </source>
</evidence>
<accession>A0A4S3M2I8</accession>
<keyword evidence="1" id="KW-0472">Membrane</keyword>
<dbReference type="OrthoDB" id="1439867at2"/>
<gene>
    <name evidence="2" type="ORF">E7Z59_03180</name>
</gene>
<dbReference type="Proteomes" id="UP000305939">
    <property type="component" value="Unassembled WGS sequence"/>
</dbReference>
<feature type="transmembrane region" description="Helical" evidence="1">
    <location>
        <begin position="74"/>
        <end position="106"/>
    </location>
</feature>
<organism evidence="2 3">
    <name type="scientific">Robertkochia marina</name>
    <dbReference type="NCBI Taxonomy" id="1227945"/>
    <lineage>
        <taxon>Bacteria</taxon>
        <taxon>Pseudomonadati</taxon>
        <taxon>Bacteroidota</taxon>
        <taxon>Flavobacteriia</taxon>
        <taxon>Flavobacteriales</taxon>
        <taxon>Flavobacteriaceae</taxon>
        <taxon>Robertkochia</taxon>
    </lineage>
</organism>
<feature type="transmembrane region" description="Helical" evidence="1">
    <location>
        <begin position="161"/>
        <end position="181"/>
    </location>
</feature>
<dbReference type="EMBL" id="SSMC01000001">
    <property type="protein sequence ID" value="THD69342.1"/>
    <property type="molecule type" value="Genomic_DNA"/>
</dbReference>
<dbReference type="RefSeq" id="WP_136334833.1">
    <property type="nucleotide sequence ID" value="NZ_QXMP01000001.1"/>
</dbReference>
<feature type="transmembrane region" description="Helical" evidence="1">
    <location>
        <begin position="208"/>
        <end position="227"/>
    </location>
</feature>
<feature type="transmembrane region" description="Helical" evidence="1">
    <location>
        <begin position="239"/>
        <end position="258"/>
    </location>
</feature>
<keyword evidence="1" id="KW-0812">Transmembrane</keyword>
<feature type="transmembrane region" description="Helical" evidence="1">
    <location>
        <begin position="264"/>
        <end position="281"/>
    </location>
</feature>
<feature type="transmembrane region" description="Helical" evidence="1">
    <location>
        <begin position="12"/>
        <end position="31"/>
    </location>
</feature>
<dbReference type="Pfam" id="PF19992">
    <property type="entry name" value="DUF6427"/>
    <property type="match status" value="1"/>
</dbReference>
<name>A0A4S3M2I8_9FLAO</name>
<dbReference type="AlphaFoldDB" id="A0A4S3M2I8"/>